<dbReference type="Proteomes" id="UP000810171">
    <property type="component" value="Unassembled WGS sequence"/>
</dbReference>
<dbReference type="PROSITE" id="PS50943">
    <property type="entry name" value="HTH_CROC1"/>
    <property type="match status" value="1"/>
</dbReference>
<keyword evidence="4" id="KW-1185">Reference proteome</keyword>
<feature type="domain" description="HTH cro/C1-type" evidence="2">
    <location>
        <begin position="28"/>
        <end position="82"/>
    </location>
</feature>
<feature type="compositionally biased region" description="Basic and acidic residues" evidence="1">
    <location>
        <begin position="12"/>
        <end position="22"/>
    </location>
</feature>
<dbReference type="SUPFAM" id="SSF47413">
    <property type="entry name" value="lambda repressor-like DNA-binding domains"/>
    <property type="match status" value="1"/>
</dbReference>
<organism evidence="3 4">
    <name type="scientific">Marinobacterium alkalitolerans</name>
    <dbReference type="NCBI Taxonomy" id="1542925"/>
    <lineage>
        <taxon>Bacteria</taxon>
        <taxon>Pseudomonadati</taxon>
        <taxon>Pseudomonadota</taxon>
        <taxon>Gammaproteobacteria</taxon>
        <taxon>Oceanospirillales</taxon>
        <taxon>Oceanospirillaceae</taxon>
        <taxon>Marinobacterium</taxon>
    </lineage>
</organism>
<dbReference type="Pfam" id="PF01381">
    <property type="entry name" value="HTH_3"/>
    <property type="match status" value="1"/>
</dbReference>
<feature type="region of interest" description="Disordered" evidence="1">
    <location>
        <begin position="1"/>
        <end position="25"/>
    </location>
</feature>
<dbReference type="RefSeq" id="WP_407944009.1">
    <property type="nucleotide sequence ID" value="NZ_JACVEW010000011.1"/>
</dbReference>
<evidence type="ECO:0000313" key="4">
    <source>
        <dbReference type="Proteomes" id="UP000810171"/>
    </source>
</evidence>
<sequence length="91" mass="10500">MSPRRPAWSRPLLDHRDSKAQRETQSILKSYRKSKSYSQKELADALRVPQSFVSKYESGERLLTVTEVLIICSVLDRSLTDFATDLESRIL</sequence>
<comment type="caution">
    <text evidence="3">The sequence shown here is derived from an EMBL/GenBank/DDBJ whole genome shotgun (WGS) entry which is preliminary data.</text>
</comment>
<reference evidence="3 4" key="1">
    <citation type="submission" date="2020-09" db="EMBL/GenBank/DDBJ databases">
        <authorList>
            <person name="Tanuku N.R.S."/>
        </authorList>
    </citation>
    <scope>NUCLEOTIDE SEQUENCE [LARGE SCALE GENOMIC DNA]</scope>
    <source>
        <strain evidence="3 4">AK62</strain>
    </source>
</reference>
<evidence type="ECO:0000313" key="3">
    <source>
        <dbReference type="EMBL" id="MBP0048851.1"/>
    </source>
</evidence>
<dbReference type="CDD" id="cd00093">
    <property type="entry name" value="HTH_XRE"/>
    <property type="match status" value="1"/>
</dbReference>
<accession>A0ABS3ZAX8</accession>
<dbReference type="InterPro" id="IPR001387">
    <property type="entry name" value="Cro/C1-type_HTH"/>
</dbReference>
<dbReference type="SMART" id="SM00530">
    <property type="entry name" value="HTH_XRE"/>
    <property type="match status" value="1"/>
</dbReference>
<gene>
    <name evidence="3" type="ORF">H9C73_08885</name>
</gene>
<dbReference type="InterPro" id="IPR010982">
    <property type="entry name" value="Lambda_DNA-bd_dom_sf"/>
</dbReference>
<proteinExistence type="predicted"/>
<evidence type="ECO:0000259" key="2">
    <source>
        <dbReference type="PROSITE" id="PS50943"/>
    </source>
</evidence>
<name>A0ABS3ZAX8_9GAMM</name>
<dbReference type="Gene3D" id="1.10.260.40">
    <property type="entry name" value="lambda repressor-like DNA-binding domains"/>
    <property type="match status" value="1"/>
</dbReference>
<evidence type="ECO:0000256" key="1">
    <source>
        <dbReference type="SAM" id="MobiDB-lite"/>
    </source>
</evidence>
<protein>
    <submittedName>
        <fullName evidence="3">Helix-turn-helix transcriptional regulator</fullName>
    </submittedName>
</protein>
<dbReference type="EMBL" id="JACVEW010000011">
    <property type="protein sequence ID" value="MBP0048851.1"/>
    <property type="molecule type" value="Genomic_DNA"/>
</dbReference>